<name>A2BW91_PROM5</name>
<dbReference type="RefSeq" id="WP_011820157.1">
    <property type="nucleotide sequence ID" value="NC_008817.1"/>
</dbReference>
<evidence type="ECO:0000313" key="1">
    <source>
        <dbReference type="EMBL" id="ABM72052.1"/>
    </source>
</evidence>
<protein>
    <submittedName>
        <fullName evidence="1">Uncharacterized protein</fullName>
    </submittedName>
</protein>
<reference evidence="1 2" key="1">
    <citation type="journal article" date="2007" name="PLoS Genet.">
        <title>Patterns and implications of gene gain and loss in the evolution of Prochlorococcus.</title>
        <authorList>
            <person name="Kettler G.C."/>
            <person name="Martiny A.C."/>
            <person name="Huang K."/>
            <person name="Zucker J."/>
            <person name="Coleman M.L."/>
            <person name="Rodrigue S."/>
            <person name="Chen F."/>
            <person name="Lapidus A."/>
            <person name="Ferriera S."/>
            <person name="Johnson J."/>
            <person name="Steglich C."/>
            <person name="Church G.M."/>
            <person name="Richardson P."/>
            <person name="Chisholm S.W."/>
        </authorList>
    </citation>
    <scope>NUCLEOTIDE SEQUENCE [LARGE SCALE GENOMIC DNA]</scope>
    <source>
        <strain evidence="1 2">MIT 9515</strain>
    </source>
</reference>
<dbReference type="Proteomes" id="UP000001589">
    <property type="component" value="Chromosome"/>
</dbReference>
<dbReference type="HOGENOM" id="CLU_203260_0_0_3"/>
<gene>
    <name evidence="1" type="ordered locus">P9515_08451</name>
</gene>
<organism evidence="1 2">
    <name type="scientific">Prochlorococcus marinus (strain MIT 9515)</name>
    <dbReference type="NCBI Taxonomy" id="167542"/>
    <lineage>
        <taxon>Bacteria</taxon>
        <taxon>Bacillati</taxon>
        <taxon>Cyanobacteriota</taxon>
        <taxon>Cyanophyceae</taxon>
        <taxon>Synechococcales</taxon>
        <taxon>Prochlorococcaceae</taxon>
        <taxon>Prochlorococcus</taxon>
    </lineage>
</organism>
<proteinExistence type="predicted"/>
<evidence type="ECO:0000313" key="2">
    <source>
        <dbReference type="Proteomes" id="UP000001589"/>
    </source>
</evidence>
<dbReference type="AlphaFoldDB" id="A2BW91"/>
<accession>A2BW91</accession>
<dbReference type="GeneID" id="60202078"/>
<sequence length="68" mass="8083">MKSFFITLPYLLILFTFANSAYSLSENQIKEICQNKPRRLTCRKNLKFKKLNLLQGYQIEIPVIPFKK</sequence>
<dbReference type="KEGG" id="pmc:P9515_08451"/>
<dbReference type="EMBL" id="CP000552">
    <property type="protein sequence ID" value="ABM72052.1"/>
    <property type="molecule type" value="Genomic_DNA"/>
</dbReference>